<evidence type="ECO:0000313" key="10">
    <source>
        <dbReference type="Proteomes" id="UP000281553"/>
    </source>
</evidence>
<comment type="function">
    <text evidence="1">Actins are highly conserved proteins that are involved in various types of cell motility and are ubiquitously expressed in all eukaryotic cells.</text>
</comment>
<evidence type="ECO:0000256" key="7">
    <source>
        <dbReference type="RuleBase" id="RU000487"/>
    </source>
</evidence>
<keyword evidence="5" id="KW-0067">ATP-binding</keyword>
<dbReference type="AlphaFoldDB" id="A0A3P7NJJ6"/>
<evidence type="ECO:0000256" key="3">
    <source>
        <dbReference type="ARBA" id="ARBA00022490"/>
    </source>
</evidence>
<sequence>MSLASRSKPQILLLYVSALVPTLTGSLQAPCLLENHETGNMMLNSAPVVIDNGSGLCKAGFAGEDSPISVFPSIIGRPKNPQMMVGISQQDHYVGDEAQKMRGVLTLQYPIEYGVVKNWDDMEKIWNYTYQNELRAVLALYASGRTTGVVMDVGDGATHLVPIFEGHGLQHAVQRLNLAGRDLTDYFKNLLLKRGYSLVSSAEMEVCPEALFMPELVGREIKGIHEVTYDSVNSCDIDLRKDLYANIVLSGGSTMFHGLIERMQQEISHMVAKNMKVRVIGPEERKYSAWIGGSILGSLNSFSDMIVTKYEYEDMGAGIVHRKCF</sequence>
<organism evidence="9 10">
    <name type="scientific">Dibothriocephalus latus</name>
    <name type="common">Fish tapeworm</name>
    <name type="synonym">Diphyllobothrium latum</name>
    <dbReference type="NCBI Taxonomy" id="60516"/>
    <lineage>
        <taxon>Eukaryota</taxon>
        <taxon>Metazoa</taxon>
        <taxon>Spiralia</taxon>
        <taxon>Lophotrochozoa</taxon>
        <taxon>Platyhelminthes</taxon>
        <taxon>Cestoda</taxon>
        <taxon>Eucestoda</taxon>
        <taxon>Diphyllobothriidea</taxon>
        <taxon>Diphyllobothriidae</taxon>
        <taxon>Dibothriocephalus</taxon>
    </lineage>
</organism>
<name>A0A3P7NJJ6_DIBLA</name>
<evidence type="ECO:0000313" key="9">
    <source>
        <dbReference type="EMBL" id="VDN09579.1"/>
    </source>
</evidence>
<dbReference type="InterPro" id="IPR043129">
    <property type="entry name" value="ATPase_NBD"/>
</dbReference>
<dbReference type="Gene3D" id="3.90.640.10">
    <property type="entry name" value="Actin, Chain A, domain 4"/>
    <property type="match status" value="2"/>
</dbReference>
<keyword evidence="4" id="KW-0547">Nucleotide-binding</keyword>
<dbReference type="FunFam" id="3.30.420.40:FF:000148">
    <property type="entry name" value="Actin, alpha skeletal muscle"/>
    <property type="match status" value="1"/>
</dbReference>
<proteinExistence type="inferred from homology"/>
<dbReference type="PANTHER" id="PTHR11937">
    <property type="entry name" value="ACTIN"/>
    <property type="match status" value="1"/>
</dbReference>
<dbReference type="OrthoDB" id="6220976at2759"/>
<accession>A0A3P7NJJ6</accession>
<feature type="signal peptide" evidence="8">
    <location>
        <begin position="1"/>
        <end position="26"/>
    </location>
</feature>
<dbReference type="InterPro" id="IPR004000">
    <property type="entry name" value="Actin"/>
</dbReference>
<dbReference type="SMART" id="SM00268">
    <property type="entry name" value="ACTIN"/>
    <property type="match status" value="1"/>
</dbReference>
<evidence type="ECO:0000256" key="2">
    <source>
        <dbReference type="ARBA" id="ARBA00004245"/>
    </source>
</evidence>
<dbReference type="Gene3D" id="2.30.36.70">
    <property type="entry name" value="Actin, Chain A, domain 2"/>
    <property type="match status" value="1"/>
</dbReference>
<keyword evidence="8" id="KW-0732">Signal</keyword>
<dbReference type="Gene3D" id="3.30.420.40">
    <property type="match status" value="4"/>
</dbReference>
<evidence type="ECO:0000256" key="4">
    <source>
        <dbReference type="ARBA" id="ARBA00022741"/>
    </source>
</evidence>
<evidence type="ECO:0000256" key="8">
    <source>
        <dbReference type="SAM" id="SignalP"/>
    </source>
</evidence>
<keyword evidence="6" id="KW-0206">Cytoskeleton</keyword>
<keyword evidence="10" id="KW-1185">Reference proteome</keyword>
<comment type="subcellular location">
    <subcellularLocation>
        <location evidence="2">Cytoplasm</location>
        <location evidence="2">Cytoskeleton</location>
    </subcellularLocation>
</comment>
<feature type="chain" id="PRO_5018251305" description="Actin, cytoplasmic" evidence="8">
    <location>
        <begin position="27"/>
        <end position="325"/>
    </location>
</feature>
<evidence type="ECO:0000256" key="5">
    <source>
        <dbReference type="ARBA" id="ARBA00022840"/>
    </source>
</evidence>
<dbReference type="GO" id="GO:0005856">
    <property type="term" value="C:cytoskeleton"/>
    <property type="evidence" value="ECO:0007669"/>
    <property type="project" value="UniProtKB-SubCell"/>
</dbReference>
<evidence type="ECO:0008006" key="11">
    <source>
        <dbReference type="Google" id="ProtNLM"/>
    </source>
</evidence>
<keyword evidence="3" id="KW-0963">Cytoplasm</keyword>
<protein>
    <recommendedName>
        <fullName evidence="11">Actin, cytoplasmic</fullName>
    </recommendedName>
</protein>
<gene>
    <name evidence="9" type="ORF">DILT_LOCUS5410</name>
</gene>
<dbReference type="Proteomes" id="UP000281553">
    <property type="component" value="Unassembled WGS sequence"/>
</dbReference>
<evidence type="ECO:0000256" key="6">
    <source>
        <dbReference type="ARBA" id="ARBA00023212"/>
    </source>
</evidence>
<dbReference type="GO" id="GO:0005524">
    <property type="term" value="F:ATP binding"/>
    <property type="evidence" value="ECO:0007669"/>
    <property type="project" value="UniProtKB-KW"/>
</dbReference>
<dbReference type="PRINTS" id="PR00190">
    <property type="entry name" value="ACTIN"/>
</dbReference>
<dbReference type="Pfam" id="PF00022">
    <property type="entry name" value="Actin"/>
    <property type="match status" value="2"/>
</dbReference>
<dbReference type="EMBL" id="UYRU01047351">
    <property type="protein sequence ID" value="VDN09579.1"/>
    <property type="molecule type" value="Genomic_DNA"/>
</dbReference>
<reference evidence="9 10" key="1">
    <citation type="submission" date="2018-11" db="EMBL/GenBank/DDBJ databases">
        <authorList>
            <consortium name="Pathogen Informatics"/>
        </authorList>
    </citation>
    <scope>NUCLEOTIDE SEQUENCE [LARGE SCALE GENOMIC DNA]</scope>
</reference>
<evidence type="ECO:0000256" key="1">
    <source>
        <dbReference type="ARBA" id="ARBA00003520"/>
    </source>
</evidence>
<comment type="similarity">
    <text evidence="7">Belongs to the actin family.</text>
</comment>
<dbReference type="SUPFAM" id="SSF53067">
    <property type="entry name" value="Actin-like ATPase domain"/>
    <property type="match status" value="2"/>
</dbReference>